<feature type="domain" description="Ice-binding protein C-terminal" evidence="3">
    <location>
        <begin position="159"/>
        <end position="180"/>
    </location>
</feature>
<evidence type="ECO:0000256" key="1">
    <source>
        <dbReference type="SAM" id="SignalP"/>
    </source>
</evidence>
<name>A0A2D2DPD0_9BURK</name>
<dbReference type="Gene3D" id="2.60.40.680">
    <property type="match status" value="1"/>
</dbReference>
<dbReference type="Pfam" id="PF07589">
    <property type="entry name" value="PEP-CTERM"/>
    <property type="match status" value="1"/>
</dbReference>
<evidence type="ECO:0000259" key="3">
    <source>
        <dbReference type="Pfam" id="PF07589"/>
    </source>
</evidence>
<keyword evidence="1" id="KW-0732">Signal</keyword>
<dbReference type="KEGG" id="mass:CR152_21695"/>
<dbReference type="Pfam" id="PF00963">
    <property type="entry name" value="Cohesin"/>
    <property type="match status" value="1"/>
</dbReference>
<dbReference type="EMBL" id="CP024608">
    <property type="protein sequence ID" value="ATQ76843.1"/>
    <property type="molecule type" value="Genomic_DNA"/>
</dbReference>
<dbReference type="AlphaFoldDB" id="A0A2D2DPD0"/>
<dbReference type="CDD" id="cd08547">
    <property type="entry name" value="Type_II_cohesin"/>
    <property type="match status" value="1"/>
</dbReference>
<dbReference type="RefSeq" id="WP_099878446.1">
    <property type="nucleotide sequence ID" value="NZ_CP024608.1"/>
</dbReference>
<proteinExistence type="predicted"/>
<organism evidence="4 5">
    <name type="scientific">Massilia violaceinigra</name>
    <dbReference type="NCBI Taxonomy" id="2045208"/>
    <lineage>
        <taxon>Bacteria</taxon>
        <taxon>Pseudomonadati</taxon>
        <taxon>Pseudomonadota</taxon>
        <taxon>Betaproteobacteria</taxon>
        <taxon>Burkholderiales</taxon>
        <taxon>Oxalobacteraceae</taxon>
        <taxon>Telluria group</taxon>
        <taxon>Massilia</taxon>
    </lineage>
</organism>
<feature type="signal peptide" evidence="1">
    <location>
        <begin position="1"/>
        <end position="21"/>
    </location>
</feature>
<dbReference type="InterPro" id="IPR008965">
    <property type="entry name" value="CBM2/CBM3_carb-bd_dom_sf"/>
</dbReference>
<dbReference type="Proteomes" id="UP000229897">
    <property type="component" value="Chromosome"/>
</dbReference>
<evidence type="ECO:0000259" key="2">
    <source>
        <dbReference type="Pfam" id="PF00963"/>
    </source>
</evidence>
<dbReference type="InterPro" id="IPR002102">
    <property type="entry name" value="Cohesin_dom"/>
</dbReference>
<dbReference type="GO" id="GO:0000272">
    <property type="term" value="P:polysaccharide catabolic process"/>
    <property type="evidence" value="ECO:0007669"/>
    <property type="project" value="InterPro"/>
</dbReference>
<feature type="chain" id="PRO_5013817078" evidence="1">
    <location>
        <begin position="22"/>
        <end position="187"/>
    </location>
</feature>
<dbReference type="NCBIfam" id="TIGR02595">
    <property type="entry name" value="PEP_CTERM"/>
    <property type="match status" value="1"/>
</dbReference>
<evidence type="ECO:0000313" key="4">
    <source>
        <dbReference type="EMBL" id="ATQ76843.1"/>
    </source>
</evidence>
<gene>
    <name evidence="4" type="ORF">CR152_21695</name>
</gene>
<dbReference type="SUPFAM" id="SSF49384">
    <property type="entry name" value="Carbohydrate-binding domain"/>
    <property type="match status" value="1"/>
</dbReference>
<dbReference type="InterPro" id="IPR013424">
    <property type="entry name" value="Ice-binding_C"/>
</dbReference>
<evidence type="ECO:0000313" key="5">
    <source>
        <dbReference type="Proteomes" id="UP000229897"/>
    </source>
</evidence>
<sequence length="187" mass="19030">MTILKKCLAAMLLAASTQAFAIPTLSLSASPAPATVGSAVDIAVKISDIADLYGYQFTLTFDSALLKANSVTEGAFLGTTGPTFSDGGTIDNATGMISYVFNTRLGAGAGAFGSGNLAHFSFDALAAGSAALTFSDVLFLDSNQNEIAVTADNGSVQVVPEPATYMMMGVGLLALGAMRRRQVGARA</sequence>
<accession>A0A2D2DPD0</accession>
<protein>
    <submittedName>
        <fullName evidence="4">PEP-CTERM sorting domain-containing protein</fullName>
    </submittedName>
</protein>
<feature type="domain" description="Cohesin" evidence="2">
    <location>
        <begin position="34"/>
        <end position="158"/>
    </location>
</feature>
<dbReference type="OrthoDB" id="8904568at2"/>
<keyword evidence="5" id="KW-1185">Reference proteome</keyword>
<reference evidence="4" key="1">
    <citation type="submission" date="2017-10" db="EMBL/GenBank/DDBJ databases">
        <title>Massilia psychrophilum sp. nov., a novel purple-pigmented bacterium isolated from Tianshan glacier, Xinjiang Municipality, China.</title>
        <authorList>
            <person name="Wang H."/>
        </authorList>
    </citation>
    <scope>NUCLEOTIDE SEQUENCE [LARGE SCALE GENOMIC DNA]</scope>
    <source>
        <strain evidence="4">B2</strain>
    </source>
</reference>
<dbReference type="GO" id="GO:0030246">
    <property type="term" value="F:carbohydrate binding"/>
    <property type="evidence" value="ECO:0007669"/>
    <property type="project" value="InterPro"/>
</dbReference>